<reference evidence="1 2" key="1">
    <citation type="journal article" date="2014" name="PLoS Genet.">
        <title>The Genome of Spironucleus salmonicida Highlights a Fish Pathogen Adapted to Fluctuating Environments.</title>
        <authorList>
            <person name="Xu F."/>
            <person name="Jerlstrom-Hultqvist J."/>
            <person name="Einarsson E."/>
            <person name="Astvaldsson A."/>
            <person name="Svard S.G."/>
            <person name="Andersson J.O."/>
        </authorList>
    </citation>
    <scope>NUCLEOTIDE SEQUENCE [LARGE SCALE GENOMIC DNA]</scope>
    <source>
        <strain evidence="1 2">ATCC 50377</strain>
    </source>
</reference>
<dbReference type="InterPro" id="IPR011009">
    <property type="entry name" value="Kinase-like_dom_sf"/>
</dbReference>
<dbReference type="AlphaFoldDB" id="A0A9P8RVZ8"/>
<keyword evidence="2" id="KW-1185">Reference proteome</keyword>
<dbReference type="Proteomes" id="UP000018208">
    <property type="component" value="Unassembled WGS sequence"/>
</dbReference>
<dbReference type="KEGG" id="ssao:94301498"/>
<dbReference type="RefSeq" id="XP_067761948.1">
    <property type="nucleotide sequence ID" value="XM_067911261.1"/>
</dbReference>
<name>A0A9P8RVZ8_9EUKA</name>
<proteinExistence type="predicted"/>
<evidence type="ECO:0000313" key="1">
    <source>
        <dbReference type="EMBL" id="KAH0571175.1"/>
    </source>
</evidence>
<evidence type="ECO:0008006" key="3">
    <source>
        <dbReference type="Google" id="ProtNLM"/>
    </source>
</evidence>
<comment type="caution">
    <text evidence="1">The sequence shown here is derived from an EMBL/GenBank/DDBJ whole genome shotgun (WGS) entry which is preliminary data.</text>
</comment>
<protein>
    <recommendedName>
        <fullName evidence="3">Protein kinase domain-containing protein</fullName>
    </recommendedName>
</protein>
<dbReference type="GeneID" id="94301498"/>
<gene>
    <name evidence="1" type="ORF">SS50377_27475</name>
</gene>
<sequence length="246" mass="29433">MHLKQFKDNVQRLLYEYQKQLHNYIIQLRKYYMDIIYLYIHIIKYQKQMPKKVLDMKITNRSVQYGNWPSKGAYNGHKHFICRQFDHNQENIDEIDRIHSLQYYPGLVKSIGIQIIDSRMYQIIQYIKGSKIDKETNVDQLYIFLSQIIKFLESNNIQIHNITQNSVLKCNNQFYLIDYGLHHKLAQQLSTTQQLAKILLFCKPSIGIIPIKSGHQRIILKRKLQQCKEDCVEHIILKSQFESVIM</sequence>
<evidence type="ECO:0000313" key="2">
    <source>
        <dbReference type="Proteomes" id="UP000018208"/>
    </source>
</evidence>
<dbReference type="EMBL" id="AUWU02000007">
    <property type="protein sequence ID" value="KAH0571175.1"/>
    <property type="molecule type" value="Genomic_DNA"/>
</dbReference>
<dbReference type="SUPFAM" id="SSF56112">
    <property type="entry name" value="Protein kinase-like (PK-like)"/>
    <property type="match status" value="1"/>
</dbReference>
<organism evidence="1 2">
    <name type="scientific">Spironucleus salmonicida</name>
    <dbReference type="NCBI Taxonomy" id="348837"/>
    <lineage>
        <taxon>Eukaryota</taxon>
        <taxon>Metamonada</taxon>
        <taxon>Diplomonadida</taxon>
        <taxon>Hexamitidae</taxon>
        <taxon>Hexamitinae</taxon>
        <taxon>Spironucleus</taxon>
    </lineage>
</organism>
<accession>A0A9P8RVZ8</accession>